<organism evidence="2 3">
    <name type="scientific">Sediminicurvatus halobius</name>
    <dbReference type="NCBI Taxonomy" id="2182432"/>
    <lineage>
        <taxon>Bacteria</taxon>
        <taxon>Pseudomonadati</taxon>
        <taxon>Pseudomonadota</taxon>
        <taxon>Gammaproteobacteria</taxon>
        <taxon>Chromatiales</taxon>
        <taxon>Ectothiorhodospiraceae</taxon>
        <taxon>Sediminicurvatus</taxon>
    </lineage>
</organism>
<dbReference type="Proteomes" id="UP000245474">
    <property type="component" value="Unassembled WGS sequence"/>
</dbReference>
<dbReference type="EMBL" id="QFFI01000015">
    <property type="protein sequence ID" value="PWG62856.1"/>
    <property type="molecule type" value="Genomic_DNA"/>
</dbReference>
<evidence type="ECO:0000256" key="1">
    <source>
        <dbReference type="SAM" id="MobiDB-lite"/>
    </source>
</evidence>
<keyword evidence="3" id="KW-1185">Reference proteome</keyword>
<dbReference type="OrthoDB" id="9812088at2"/>
<feature type="compositionally biased region" description="Basic and acidic residues" evidence="1">
    <location>
        <begin position="124"/>
        <end position="137"/>
    </location>
</feature>
<dbReference type="AlphaFoldDB" id="A0A2U2N0Z1"/>
<evidence type="ECO:0000313" key="3">
    <source>
        <dbReference type="Proteomes" id="UP000245474"/>
    </source>
</evidence>
<dbReference type="InterPro" id="IPR009752">
    <property type="entry name" value="Phage_Mu_GpJ"/>
</dbReference>
<comment type="caution">
    <text evidence="2">The sequence shown here is derived from an EMBL/GenBank/DDBJ whole genome shotgun (WGS) entry which is preliminary data.</text>
</comment>
<gene>
    <name evidence="2" type="ORF">DEM34_10850</name>
</gene>
<proteinExistence type="predicted"/>
<reference evidence="2 3" key="1">
    <citation type="submission" date="2018-05" db="EMBL/GenBank/DDBJ databases">
        <title>Spiribacter halobius sp. nov., a moderately halophilic bacterium isolated from marine solar saltern.</title>
        <authorList>
            <person name="Zheng W.-S."/>
            <person name="Lu D.-C."/>
            <person name="Du Z.-J."/>
        </authorList>
    </citation>
    <scope>NUCLEOTIDE SEQUENCE [LARGE SCALE GENOMIC DNA]</scope>
    <source>
        <strain evidence="2 3">E85</strain>
    </source>
</reference>
<accession>A0A2U2N0Z1</accession>
<sequence>MSYATQDDLVRRFGEGELLDLADRDNDGVIDTEVVDGALADAASLIDSYIGRRVSLPLDPVPAVLERVACNLARYFLYEDRATEEVRKRHEEAVSWLRAVSRGEATLGAEAPATTTGGSPAYEAGRREFDDDALKGF</sequence>
<protein>
    <submittedName>
        <fullName evidence="2">DUF1320 domain-containing protein</fullName>
    </submittedName>
</protein>
<feature type="region of interest" description="Disordered" evidence="1">
    <location>
        <begin position="107"/>
        <end position="137"/>
    </location>
</feature>
<evidence type="ECO:0000313" key="2">
    <source>
        <dbReference type="EMBL" id="PWG62856.1"/>
    </source>
</evidence>
<dbReference type="RefSeq" id="WP_109678835.1">
    <property type="nucleotide sequence ID" value="NZ_CP086615.1"/>
</dbReference>
<name>A0A2U2N0Z1_9GAMM</name>
<dbReference type="Pfam" id="PF07030">
    <property type="entry name" value="Phage_Mu_Gp36"/>
    <property type="match status" value="1"/>
</dbReference>